<reference evidence="2 3" key="1">
    <citation type="submission" date="2022-06" db="EMBL/GenBank/DDBJ databases">
        <title>Halomicroarcula sp. a new haloarchaeum isolate from saline soil.</title>
        <authorList>
            <person name="Strakova D."/>
            <person name="Galisteo C."/>
            <person name="Sanchez-Porro C."/>
            <person name="Ventosa A."/>
        </authorList>
    </citation>
    <scope>NUCLEOTIDE SEQUENCE [LARGE SCALE GENOMIC DNA]</scope>
    <source>
        <strain evidence="2 3">S3CR25-11</strain>
    </source>
</reference>
<protein>
    <submittedName>
        <fullName evidence="2">Uncharacterized protein</fullName>
    </submittedName>
</protein>
<feature type="compositionally biased region" description="Acidic residues" evidence="1">
    <location>
        <begin position="51"/>
        <end position="77"/>
    </location>
</feature>
<comment type="caution">
    <text evidence="2">The sequence shown here is derived from an EMBL/GenBank/DDBJ whole genome shotgun (WGS) entry which is preliminary data.</text>
</comment>
<accession>A0ABU2FV76</accession>
<evidence type="ECO:0000313" key="2">
    <source>
        <dbReference type="EMBL" id="MDS0284670.1"/>
    </source>
</evidence>
<sequence length="132" mass="14193">MPERYEYTGTLLYRSDGNEVEKVERGDVIEPTESELDSFGDSLRPLGQAETADEPDTADETATEASTDDAEESDAETSEAPIDPSEYTIDELDEEIAEGDYSKAAISAILEAEQGGDDRNGAVGTIQAHLDA</sequence>
<proteinExistence type="predicted"/>
<evidence type="ECO:0000313" key="3">
    <source>
        <dbReference type="Proteomes" id="UP001268864"/>
    </source>
</evidence>
<evidence type="ECO:0000256" key="1">
    <source>
        <dbReference type="SAM" id="MobiDB-lite"/>
    </source>
</evidence>
<dbReference type="EMBL" id="JAMQOS010000010">
    <property type="protein sequence ID" value="MDS0284670.1"/>
    <property type="molecule type" value="Genomic_DNA"/>
</dbReference>
<feature type="region of interest" description="Disordered" evidence="1">
    <location>
        <begin position="1"/>
        <end position="88"/>
    </location>
</feature>
<keyword evidence="3" id="KW-1185">Reference proteome</keyword>
<organism evidence="2 3">
    <name type="scientific">Haloarcula onubensis</name>
    <dbReference type="NCBI Taxonomy" id="2950539"/>
    <lineage>
        <taxon>Archaea</taxon>
        <taxon>Methanobacteriati</taxon>
        <taxon>Methanobacteriota</taxon>
        <taxon>Stenosarchaea group</taxon>
        <taxon>Halobacteria</taxon>
        <taxon>Halobacteriales</taxon>
        <taxon>Haloarculaceae</taxon>
        <taxon>Haloarcula</taxon>
    </lineage>
</organism>
<gene>
    <name evidence="2" type="ORF">NDI86_21450</name>
</gene>
<name>A0ABU2FV76_9EURY</name>
<feature type="compositionally biased region" description="Basic and acidic residues" evidence="1">
    <location>
        <begin position="16"/>
        <end position="28"/>
    </location>
</feature>
<feature type="region of interest" description="Disordered" evidence="1">
    <location>
        <begin position="112"/>
        <end position="132"/>
    </location>
</feature>
<dbReference type="RefSeq" id="WP_310902336.1">
    <property type="nucleotide sequence ID" value="NZ_JAMQOS010000010.1"/>
</dbReference>
<dbReference type="Proteomes" id="UP001268864">
    <property type="component" value="Unassembled WGS sequence"/>
</dbReference>